<keyword evidence="3" id="KW-1185">Reference proteome</keyword>
<organism evidence="2 3">
    <name type="scientific">Gossypium stocksii</name>
    <dbReference type="NCBI Taxonomy" id="47602"/>
    <lineage>
        <taxon>Eukaryota</taxon>
        <taxon>Viridiplantae</taxon>
        <taxon>Streptophyta</taxon>
        <taxon>Embryophyta</taxon>
        <taxon>Tracheophyta</taxon>
        <taxon>Spermatophyta</taxon>
        <taxon>Magnoliopsida</taxon>
        <taxon>eudicotyledons</taxon>
        <taxon>Gunneridae</taxon>
        <taxon>Pentapetalae</taxon>
        <taxon>rosids</taxon>
        <taxon>malvids</taxon>
        <taxon>Malvales</taxon>
        <taxon>Malvaceae</taxon>
        <taxon>Malvoideae</taxon>
        <taxon>Gossypium</taxon>
    </lineage>
</organism>
<reference evidence="2 3" key="1">
    <citation type="journal article" date="2021" name="Plant Biotechnol. J.">
        <title>Multi-omics assisted identification of the key and species-specific regulatory components of drought-tolerant mechanisms in Gossypium stocksii.</title>
        <authorList>
            <person name="Yu D."/>
            <person name="Ke L."/>
            <person name="Zhang D."/>
            <person name="Wu Y."/>
            <person name="Sun Y."/>
            <person name="Mei J."/>
            <person name="Sun J."/>
            <person name="Sun Y."/>
        </authorList>
    </citation>
    <scope>NUCLEOTIDE SEQUENCE [LARGE SCALE GENOMIC DNA]</scope>
    <source>
        <strain evidence="3">cv. E1</strain>
        <tissue evidence="2">Leaf</tissue>
    </source>
</reference>
<sequence>MYNNLLSLSEPKGCYKVTPLRSIMSSLNAACWVCCKMICIKIALPCARVERSHRLCETTEHSFLLPLYALEARFHLSLHPFFCSLLKEYGIAPDQLSGFSWWIAMVYFLNCSQHGEVPLLAIFQHLYKLKGHNRKNLTREYFSILLKGFSPNGWRLGDNRNVAQSIGVLPKRSTWPHDAVDELGLILWGSREEPINFFYHFYKMSFHPFALTAEKEGNNEQLEQRSKKRADPIGSVAIVVEASNSPSSPVTSLSSIPLASLSIATDEDTSPSASHVSLFVPIVGERPVGSNGGYLCGVKIRAHRNTLTILMMWPLDGKLCQRLRG</sequence>
<accession>A0A9D3UTG6</accession>
<evidence type="ECO:0000313" key="3">
    <source>
        <dbReference type="Proteomes" id="UP000828251"/>
    </source>
</evidence>
<gene>
    <name evidence="2" type="ORF">J1N35_035203</name>
</gene>
<dbReference type="EMBL" id="JAIQCV010000010">
    <property type="protein sequence ID" value="KAH1057138.1"/>
    <property type="molecule type" value="Genomic_DNA"/>
</dbReference>
<dbReference type="OrthoDB" id="672227at2759"/>
<feature type="domain" description="Transposase (putative) gypsy type" evidence="1">
    <location>
        <begin position="69"/>
        <end position="130"/>
    </location>
</feature>
<protein>
    <recommendedName>
        <fullName evidence="1">Transposase (putative) gypsy type domain-containing protein</fullName>
    </recommendedName>
</protein>
<dbReference type="AlphaFoldDB" id="A0A9D3UTG6"/>
<dbReference type="Proteomes" id="UP000828251">
    <property type="component" value="Unassembled WGS sequence"/>
</dbReference>
<proteinExistence type="predicted"/>
<evidence type="ECO:0000313" key="2">
    <source>
        <dbReference type="EMBL" id="KAH1057138.1"/>
    </source>
</evidence>
<comment type="caution">
    <text evidence="2">The sequence shown here is derived from an EMBL/GenBank/DDBJ whole genome shotgun (WGS) entry which is preliminary data.</text>
</comment>
<evidence type="ECO:0000259" key="1">
    <source>
        <dbReference type="Pfam" id="PF04195"/>
    </source>
</evidence>
<dbReference type="Pfam" id="PF04195">
    <property type="entry name" value="Transposase_28"/>
    <property type="match status" value="1"/>
</dbReference>
<name>A0A9D3UTG6_9ROSI</name>
<dbReference type="InterPro" id="IPR007321">
    <property type="entry name" value="Transposase_28"/>
</dbReference>